<dbReference type="VEuPathDB" id="VectorBase:GPAI043082"/>
<dbReference type="AlphaFoldDB" id="A0A1B0AEE4"/>
<dbReference type="EnsemblMetazoa" id="GPAI043082-RA">
    <property type="protein sequence ID" value="GPAI043082-PA"/>
    <property type="gene ID" value="GPAI043082"/>
</dbReference>
<keyword evidence="2" id="KW-1185">Reference proteome</keyword>
<accession>A0A1B0AEE4</accession>
<evidence type="ECO:0000313" key="1">
    <source>
        <dbReference type="EnsemblMetazoa" id="GPAI043082-PA"/>
    </source>
</evidence>
<name>A0A1B0AEE4_GLOPL</name>
<reference evidence="1" key="2">
    <citation type="submission" date="2020-05" db="UniProtKB">
        <authorList>
            <consortium name="EnsemblMetazoa"/>
        </authorList>
    </citation>
    <scope>IDENTIFICATION</scope>
    <source>
        <strain evidence="1">IAEA</strain>
    </source>
</reference>
<evidence type="ECO:0008006" key="3">
    <source>
        <dbReference type="Google" id="ProtNLM"/>
    </source>
</evidence>
<sequence>MQPCQAYSNLKKGLKAKLSELGLRTNERKGALRNRELDHYELNTMGSPSDYNEAASTTVNIDNTVIETKQSFLKNNAKYSVNKEKHWNLNNNFEGEVEEGKEESDELIAETTTGIDIPELIAEFGNNSLLIEPPQTIIKSYMSNCTFTSTPLFYLFFDHAYISLIFTIESMNRRKIVQLKLNDEMNYAKN</sequence>
<organism evidence="1 2">
    <name type="scientific">Glossina pallidipes</name>
    <name type="common">Tsetse fly</name>
    <dbReference type="NCBI Taxonomy" id="7398"/>
    <lineage>
        <taxon>Eukaryota</taxon>
        <taxon>Metazoa</taxon>
        <taxon>Ecdysozoa</taxon>
        <taxon>Arthropoda</taxon>
        <taxon>Hexapoda</taxon>
        <taxon>Insecta</taxon>
        <taxon>Pterygota</taxon>
        <taxon>Neoptera</taxon>
        <taxon>Endopterygota</taxon>
        <taxon>Diptera</taxon>
        <taxon>Brachycera</taxon>
        <taxon>Muscomorpha</taxon>
        <taxon>Hippoboscoidea</taxon>
        <taxon>Glossinidae</taxon>
        <taxon>Glossina</taxon>
    </lineage>
</organism>
<dbReference type="Proteomes" id="UP000092445">
    <property type="component" value="Unassembled WGS sequence"/>
</dbReference>
<reference evidence="2" key="1">
    <citation type="submission" date="2014-03" db="EMBL/GenBank/DDBJ databases">
        <authorList>
            <person name="Aksoy S."/>
            <person name="Warren W."/>
            <person name="Wilson R.K."/>
        </authorList>
    </citation>
    <scope>NUCLEOTIDE SEQUENCE [LARGE SCALE GENOMIC DNA]</scope>
    <source>
        <strain evidence="2">IAEA</strain>
    </source>
</reference>
<evidence type="ECO:0000313" key="2">
    <source>
        <dbReference type="Proteomes" id="UP000092445"/>
    </source>
</evidence>
<proteinExistence type="predicted"/>
<protein>
    <recommendedName>
        <fullName evidence="3">SAP domain-containing protein</fullName>
    </recommendedName>
</protein>